<organism evidence="2 3">
    <name type="scientific">Nocardiopsis suaedae</name>
    <dbReference type="NCBI Taxonomy" id="3018444"/>
    <lineage>
        <taxon>Bacteria</taxon>
        <taxon>Bacillati</taxon>
        <taxon>Actinomycetota</taxon>
        <taxon>Actinomycetes</taxon>
        <taxon>Streptosporangiales</taxon>
        <taxon>Nocardiopsidaceae</taxon>
        <taxon>Nocardiopsis</taxon>
    </lineage>
</organism>
<name>A0ABT4TL52_9ACTN</name>
<sequence>MTEQSPQPHADGQPPTVEKGGLWGVFLSAAGLMLPPFGVLLSLLGIHQGRKARRAARANSGHAPGAVLSMVLGWIGVVFSVAAIAGYIVFWDEYTAYQECSARALTVSTQEQCDDAWKAAVSERAGIPKEDVPSLGGSA</sequence>
<dbReference type="Proteomes" id="UP001165685">
    <property type="component" value="Unassembled WGS sequence"/>
</dbReference>
<evidence type="ECO:0000313" key="3">
    <source>
        <dbReference type="Proteomes" id="UP001165685"/>
    </source>
</evidence>
<keyword evidence="1" id="KW-1133">Transmembrane helix</keyword>
<proteinExistence type="predicted"/>
<reference evidence="2" key="1">
    <citation type="submission" date="2023-01" db="EMBL/GenBank/DDBJ databases">
        <title>Draft genome sequence of Nocardiopsis sp. LSu2-4 isolated from halophytes.</title>
        <authorList>
            <person name="Duangmal K."/>
            <person name="Chantavorakit T."/>
        </authorList>
    </citation>
    <scope>NUCLEOTIDE SEQUENCE</scope>
    <source>
        <strain evidence="2">LSu2-4</strain>
    </source>
</reference>
<keyword evidence="1" id="KW-0472">Membrane</keyword>
<dbReference type="RefSeq" id="WP_270678081.1">
    <property type="nucleotide sequence ID" value="NZ_JAQFWP010000021.1"/>
</dbReference>
<gene>
    <name evidence="2" type="ORF">O4U47_12955</name>
</gene>
<accession>A0ABT4TL52</accession>
<feature type="transmembrane region" description="Helical" evidence="1">
    <location>
        <begin position="20"/>
        <end position="46"/>
    </location>
</feature>
<dbReference type="EMBL" id="JAQFWP010000021">
    <property type="protein sequence ID" value="MDA2805423.1"/>
    <property type="molecule type" value="Genomic_DNA"/>
</dbReference>
<evidence type="ECO:0000313" key="2">
    <source>
        <dbReference type="EMBL" id="MDA2805423.1"/>
    </source>
</evidence>
<evidence type="ECO:0000256" key="1">
    <source>
        <dbReference type="SAM" id="Phobius"/>
    </source>
</evidence>
<keyword evidence="1" id="KW-0812">Transmembrane</keyword>
<feature type="transmembrane region" description="Helical" evidence="1">
    <location>
        <begin position="67"/>
        <end position="91"/>
    </location>
</feature>
<comment type="caution">
    <text evidence="2">The sequence shown here is derived from an EMBL/GenBank/DDBJ whole genome shotgun (WGS) entry which is preliminary data.</text>
</comment>
<keyword evidence="3" id="KW-1185">Reference proteome</keyword>
<protein>
    <submittedName>
        <fullName evidence="2">DUF4190 domain-containing protein</fullName>
    </submittedName>
</protein>